<protein>
    <submittedName>
        <fullName evidence="2">ROK family protein</fullName>
    </submittedName>
</protein>
<dbReference type="SUPFAM" id="SSF53067">
    <property type="entry name" value="Actin-like ATPase domain"/>
    <property type="match status" value="1"/>
</dbReference>
<sequence length="294" mass="31639">MTSSPDTYLLTADIGGSHITTGICSLHGSTVLKQSISRVEVLSNGSASHILRSWARCMEQSMVAADGPVIALGVAMPGPFDYENGVSLIKGLNKYEALYGMNIKSYFAGITGLPPERIRFRNDAEATIAGEVFAGAGRGFKNVLGITLGTGFGSAHLVNGQALDLNLGSERFRTGIADDHLSTRWFMKRYADLTGFSLQGVKELAELAATNRIAKKLFYEFAANMSEFLTPVIQKLDPEVLLICGNIAKANRHFLLPLTHSLSPLEIRIAEMGEIAAMIGATGLFKAQEIADRV</sequence>
<dbReference type="PANTHER" id="PTHR18964:SF149">
    <property type="entry name" value="BIFUNCTIONAL UDP-N-ACETYLGLUCOSAMINE 2-EPIMERASE_N-ACETYLMANNOSAMINE KINASE"/>
    <property type="match status" value="1"/>
</dbReference>
<dbReference type="PANTHER" id="PTHR18964">
    <property type="entry name" value="ROK (REPRESSOR, ORF, KINASE) FAMILY"/>
    <property type="match status" value="1"/>
</dbReference>
<dbReference type="RefSeq" id="WP_160907379.1">
    <property type="nucleotide sequence ID" value="NZ_WVHS01000003.1"/>
</dbReference>
<organism evidence="2 3">
    <name type="scientific">Hufsiella ginkgonis</name>
    <dbReference type="NCBI Taxonomy" id="2695274"/>
    <lineage>
        <taxon>Bacteria</taxon>
        <taxon>Pseudomonadati</taxon>
        <taxon>Bacteroidota</taxon>
        <taxon>Sphingobacteriia</taxon>
        <taxon>Sphingobacteriales</taxon>
        <taxon>Sphingobacteriaceae</taxon>
        <taxon>Hufsiella</taxon>
    </lineage>
</organism>
<dbReference type="EMBL" id="WVHS01000003">
    <property type="protein sequence ID" value="MXV16383.1"/>
    <property type="molecule type" value="Genomic_DNA"/>
</dbReference>
<dbReference type="InterPro" id="IPR043129">
    <property type="entry name" value="ATPase_NBD"/>
</dbReference>
<accession>A0A7K1XZI8</accession>
<gene>
    <name evidence="2" type="ORF">GS398_13800</name>
</gene>
<comment type="caution">
    <text evidence="2">The sequence shown here is derived from an EMBL/GenBank/DDBJ whole genome shotgun (WGS) entry which is preliminary data.</text>
</comment>
<reference evidence="2 3" key="1">
    <citation type="submission" date="2019-11" db="EMBL/GenBank/DDBJ databases">
        <title>Pedobacter sp. HMF7056 Genome sequencing and assembly.</title>
        <authorList>
            <person name="Kang H."/>
            <person name="Kim H."/>
            <person name="Joh K."/>
        </authorList>
    </citation>
    <scope>NUCLEOTIDE SEQUENCE [LARGE SCALE GENOMIC DNA]</scope>
    <source>
        <strain evidence="2 3">HMF7056</strain>
    </source>
</reference>
<evidence type="ECO:0000313" key="2">
    <source>
        <dbReference type="EMBL" id="MXV16383.1"/>
    </source>
</evidence>
<keyword evidence="3" id="KW-1185">Reference proteome</keyword>
<evidence type="ECO:0000313" key="3">
    <source>
        <dbReference type="Proteomes" id="UP000451233"/>
    </source>
</evidence>
<name>A0A7K1XZI8_9SPHI</name>
<proteinExistence type="inferred from homology"/>
<dbReference type="Proteomes" id="UP000451233">
    <property type="component" value="Unassembled WGS sequence"/>
</dbReference>
<dbReference type="Pfam" id="PF00480">
    <property type="entry name" value="ROK"/>
    <property type="match status" value="1"/>
</dbReference>
<comment type="similarity">
    <text evidence="1">Belongs to the ROK (NagC/XylR) family.</text>
</comment>
<evidence type="ECO:0000256" key="1">
    <source>
        <dbReference type="ARBA" id="ARBA00006479"/>
    </source>
</evidence>
<dbReference type="InterPro" id="IPR000600">
    <property type="entry name" value="ROK"/>
</dbReference>
<dbReference type="Gene3D" id="3.30.420.40">
    <property type="match status" value="2"/>
</dbReference>
<dbReference type="AlphaFoldDB" id="A0A7K1XZI8"/>